<feature type="compositionally biased region" description="Polar residues" evidence="1">
    <location>
        <begin position="15"/>
        <end position="24"/>
    </location>
</feature>
<organism evidence="2 3">
    <name type="scientific">Acidithiobacillus ferridurans</name>
    <dbReference type="NCBI Taxonomy" id="1232575"/>
    <lineage>
        <taxon>Bacteria</taxon>
        <taxon>Pseudomonadati</taxon>
        <taxon>Pseudomonadota</taxon>
        <taxon>Acidithiobacillia</taxon>
        <taxon>Acidithiobacillales</taxon>
        <taxon>Acidithiobacillaceae</taxon>
        <taxon>Acidithiobacillus</taxon>
    </lineage>
</organism>
<gene>
    <name evidence="2" type="ORF">AFERRID_29180</name>
</gene>
<proteinExistence type="predicted"/>
<dbReference type="RefSeq" id="WP_172959385.1">
    <property type="nucleotide sequence ID" value="NZ_AP018795.1"/>
</dbReference>
<dbReference type="AlphaFoldDB" id="A0A2Z6ILW5"/>
<dbReference type="EMBL" id="AP018795">
    <property type="protein sequence ID" value="BBF66700.1"/>
    <property type="molecule type" value="Genomic_DNA"/>
</dbReference>
<sequence length="68" mass="7085">MSAAQKKTGAGTPAAHSNTLAQKHTSPRGRRAIFHLWTASRAVQHAALTADDLALIREALAEIAGVLG</sequence>
<protein>
    <submittedName>
        <fullName evidence="2">Uncharacterized protein</fullName>
    </submittedName>
</protein>
<accession>A0A2Z6ILW5</accession>
<feature type="region of interest" description="Disordered" evidence="1">
    <location>
        <begin position="1"/>
        <end position="27"/>
    </location>
</feature>
<evidence type="ECO:0000313" key="2">
    <source>
        <dbReference type="EMBL" id="BBF66700.1"/>
    </source>
</evidence>
<evidence type="ECO:0000313" key="3">
    <source>
        <dbReference type="Proteomes" id="UP000280188"/>
    </source>
</evidence>
<dbReference type="KEGG" id="afj:AFERRID_29180"/>
<keyword evidence="3" id="KW-1185">Reference proteome</keyword>
<evidence type="ECO:0000256" key="1">
    <source>
        <dbReference type="SAM" id="MobiDB-lite"/>
    </source>
</evidence>
<reference evidence="2 3" key="1">
    <citation type="journal article" date="2018" name="Microbiol. Resour. Announc.">
        <title>Complete Genome Sequence of Acidithiobacillus ferridurans JCM 18981.</title>
        <authorList>
            <person name="Miyauchi T."/>
            <person name="Kouzuma A."/>
            <person name="Abe T."/>
            <person name="Watanabe K."/>
        </authorList>
    </citation>
    <scope>NUCLEOTIDE SEQUENCE [LARGE SCALE GENOMIC DNA]</scope>
    <source>
        <strain evidence="3">ATCC 33020 / DSM 29468 / JCM 18981 / 11Fe</strain>
    </source>
</reference>
<name>A0A2Z6ILW5_ACIFI</name>
<dbReference type="Proteomes" id="UP000280188">
    <property type="component" value="Chromosome"/>
</dbReference>